<feature type="compositionally biased region" description="Basic and acidic residues" evidence="4">
    <location>
        <begin position="68"/>
        <end position="81"/>
    </location>
</feature>
<dbReference type="SUPFAM" id="SSF56112">
    <property type="entry name" value="Protein kinase-like (PK-like)"/>
    <property type="match status" value="1"/>
</dbReference>
<evidence type="ECO:0000256" key="1">
    <source>
        <dbReference type="ARBA" id="ARBA00008874"/>
    </source>
</evidence>
<dbReference type="Gene3D" id="3.30.200.20">
    <property type="entry name" value="Phosphorylase Kinase, domain 1"/>
    <property type="match status" value="1"/>
</dbReference>
<sequence>MADFGGRMLADRYRLPRQPAEEYELAESPAYDTASGQEVLVRQVPLPEVVEAELLDEGRTDGAGPADHGGDGAARRPRDPAVRRAVEAALSASRIPDHPRLDQVFDVFVEDDGLWIVSELVPARPLAAVLAEERLSAHRAAEIAADLLTALQAVHAQGWVHRNITARSVLVCEDGRALLTGLAAGAAEEMLCGYDALPEPGAGTPPGVEAESPAPEQTGGEREVSGEEAAPEGRRVRSGGGQAGSTSVLEPGQTPEALPRGPLPDGFTERYAPRGDAERAPDEEREPRSPAQGDTGQRTQVGPVYREHTEWHAPRRDAGSGDRPDPQDASPGTVDTQRAAIFGFEGEDSGGGPAARAARRGAIAAYRAGARAASARVAAEAEGRPAPEQPDWWSTAGPAQGAISPAQGAAGPTQDAAAGSGDGPYGPDGQPYGPGQPAEDRTRADDGPARTPAGDVRPPQAGPTQAGPMQAGPTHAADFGQQRWTGEGPTALPGTRHGTTRAVPLTSLNRGPDAPGAASPEPVRQPAPAREPAPAGPPARTVAEKHGALTDAAQPARTTQAETPDDGVEGSRYRGPATALDAERARQARMTVVGAVTERWAPEQAGPVYRNWRLAPPVGPAADLWALGVLLFRALQGHAPYPEDDVAELVQMVCAEPPAFAEECGALRPVVESLLRQDPTERPDFEELRGWLRSLIRTAPEPDIGHRTLTAPPSLEPGGPADPKRLPIKRRRGEIVRKRRAAKRRSAEEKREAKREERQEQAARSEPPPKPPKRERRPPKRERPSKRPAALAEEAEPQRRSAAS</sequence>
<evidence type="ECO:0000313" key="6">
    <source>
        <dbReference type="EMBL" id="OEV03532.1"/>
    </source>
</evidence>
<dbReference type="PANTHER" id="PTHR45832:SF22">
    <property type="entry name" value="SERINE_THREONINE-PROTEIN KINASE SAMKA-RELATED"/>
    <property type="match status" value="1"/>
</dbReference>
<dbReference type="InterPro" id="IPR051931">
    <property type="entry name" value="PAK3-like"/>
</dbReference>
<feature type="region of interest" description="Disordered" evidence="4">
    <location>
        <begin position="197"/>
        <end position="580"/>
    </location>
</feature>
<keyword evidence="2" id="KW-0547">Nucleotide-binding</keyword>
<feature type="compositionally biased region" description="Basic residues" evidence="4">
    <location>
        <begin position="726"/>
        <end position="744"/>
    </location>
</feature>
<feature type="compositionally biased region" description="Basic and acidic residues" evidence="4">
    <location>
        <begin position="305"/>
        <end position="326"/>
    </location>
</feature>
<dbReference type="InterPro" id="IPR000719">
    <property type="entry name" value="Prot_kinase_dom"/>
</dbReference>
<comment type="caution">
    <text evidence="6">The sequence shown here is derived from an EMBL/GenBank/DDBJ whole genome shotgun (WGS) entry which is preliminary data.</text>
</comment>
<feature type="compositionally biased region" description="Low complexity" evidence="4">
    <location>
        <begin position="354"/>
        <end position="378"/>
    </location>
</feature>
<feature type="domain" description="Protein kinase" evidence="5">
    <location>
        <begin position="1"/>
        <end position="692"/>
    </location>
</feature>
<dbReference type="PANTHER" id="PTHR45832">
    <property type="entry name" value="SERINE/THREONINE-PROTEIN KINASE SAMKA-RELATED-RELATED"/>
    <property type="match status" value="1"/>
</dbReference>
<organism evidence="6 7">
    <name type="scientific">Streptomyces oceani</name>
    <dbReference type="NCBI Taxonomy" id="1075402"/>
    <lineage>
        <taxon>Bacteria</taxon>
        <taxon>Bacillati</taxon>
        <taxon>Actinomycetota</taxon>
        <taxon>Actinomycetes</taxon>
        <taxon>Kitasatosporales</taxon>
        <taxon>Streptomycetaceae</taxon>
        <taxon>Streptomyces</taxon>
    </lineage>
</organism>
<dbReference type="STRING" id="1075402.AN216_11750"/>
<dbReference type="InterPro" id="IPR011009">
    <property type="entry name" value="Kinase-like_dom_sf"/>
</dbReference>
<feature type="compositionally biased region" description="Basic and acidic residues" evidence="4">
    <location>
        <begin position="745"/>
        <end position="763"/>
    </location>
</feature>
<evidence type="ECO:0000256" key="3">
    <source>
        <dbReference type="ARBA" id="ARBA00022840"/>
    </source>
</evidence>
<proteinExistence type="inferred from homology"/>
<evidence type="ECO:0000259" key="5">
    <source>
        <dbReference type="PROSITE" id="PS50011"/>
    </source>
</evidence>
<accession>A0A1E7KHT6</accession>
<feature type="compositionally biased region" description="Basic and acidic residues" evidence="4">
    <location>
        <begin position="438"/>
        <end position="448"/>
    </location>
</feature>
<feature type="compositionally biased region" description="Basic and acidic residues" evidence="4">
    <location>
        <begin position="219"/>
        <end position="235"/>
    </location>
</feature>
<feature type="compositionally biased region" description="Basic and acidic residues" evidence="4">
    <location>
        <begin position="267"/>
        <end position="288"/>
    </location>
</feature>
<feature type="region of interest" description="Disordered" evidence="4">
    <location>
        <begin position="53"/>
        <end position="81"/>
    </location>
</feature>
<keyword evidence="7" id="KW-1185">Reference proteome</keyword>
<dbReference type="EMBL" id="LJGU01000119">
    <property type="protein sequence ID" value="OEV03532.1"/>
    <property type="molecule type" value="Genomic_DNA"/>
</dbReference>
<dbReference type="PATRIC" id="fig|1075402.3.peg.5046"/>
<dbReference type="AlphaFoldDB" id="A0A1E7KHT6"/>
<dbReference type="GO" id="GO:0004672">
    <property type="term" value="F:protein kinase activity"/>
    <property type="evidence" value="ECO:0007669"/>
    <property type="project" value="InterPro"/>
</dbReference>
<reference evidence="6 7" key="1">
    <citation type="journal article" date="2016" name="Front. Microbiol.">
        <title>Comparative Genomics Analysis of Streptomyces Species Reveals Their Adaptation to the Marine Environment and Their Diversity at the Genomic Level.</title>
        <authorList>
            <person name="Tian X."/>
            <person name="Zhang Z."/>
            <person name="Yang T."/>
            <person name="Chen M."/>
            <person name="Li J."/>
            <person name="Chen F."/>
            <person name="Yang J."/>
            <person name="Li W."/>
            <person name="Zhang B."/>
            <person name="Zhang Z."/>
            <person name="Wu J."/>
            <person name="Zhang C."/>
            <person name="Long L."/>
            <person name="Xiao J."/>
        </authorList>
    </citation>
    <scope>NUCLEOTIDE SEQUENCE [LARGE SCALE GENOMIC DNA]</scope>
    <source>
        <strain evidence="6 7">SCSIO 02100</strain>
    </source>
</reference>
<feature type="non-terminal residue" evidence="6">
    <location>
        <position position="804"/>
    </location>
</feature>
<feature type="compositionally biased region" description="Low complexity" evidence="4">
    <location>
        <begin position="427"/>
        <end position="437"/>
    </location>
</feature>
<dbReference type="GO" id="GO:0005524">
    <property type="term" value="F:ATP binding"/>
    <property type="evidence" value="ECO:0007669"/>
    <property type="project" value="UniProtKB-KW"/>
</dbReference>
<protein>
    <recommendedName>
        <fullName evidence="5">Protein kinase domain-containing protein</fullName>
    </recommendedName>
</protein>
<keyword evidence="3" id="KW-0067">ATP-binding</keyword>
<dbReference type="SMART" id="SM00220">
    <property type="entry name" value="S_TKc"/>
    <property type="match status" value="1"/>
</dbReference>
<feature type="compositionally biased region" description="Pro residues" evidence="4">
    <location>
        <begin position="523"/>
        <end position="537"/>
    </location>
</feature>
<evidence type="ECO:0000256" key="4">
    <source>
        <dbReference type="SAM" id="MobiDB-lite"/>
    </source>
</evidence>
<evidence type="ECO:0000313" key="7">
    <source>
        <dbReference type="Proteomes" id="UP000176101"/>
    </source>
</evidence>
<evidence type="ECO:0000256" key="2">
    <source>
        <dbReference type="ARBA" id="ARBA00022741"/>
    </source>
</evidence>
<gene>
    <name evidence="6" type="ORF">AN216_11750</name>
</gene>
<dbReference type="Pfam" id="PF07714">
    <property type="entry name" value="PK_Tyr_Ser-Thr"/>
    <property type="match status" value="1"/>
</dbReference>
<feature type="region of interest" description="Disordered" evidence="4">
    <location>
        <begin position="702"/>
        <end position="804"/>
    </location>
</feature>
<dbReference type="Proteomes" id="UP000176101">
    <property type="component" value="Unassembled WGS sequence"/>
</dbReference>
<comment type="similarity">
    <text evidence="1">Belongs to the protein kinase superfamily. STE Ser/Thr protein kinase family. STE20 subfamily.</text>
</comment>
<dbReference type="Gene3D" id="1.10.510.10">
    <property type="entry name" value="Transferase(Phosphotransferase) domain 1"/>
    <property type="match status" value="2"/>
</dbReference>
<dbReference type="InterPro" id="IPR001245">
    <property type="entry name" value="Ser-Thr/Tyr_kinase_cat_dom"/>
</dbReference>
<feature type="compositionally biased region" description="Basic residues" evidence="4">
    <location>
        <begin position="771"/>
        <end position="786"/>
    </location>
</feature>
<feature type="region of interest" description="Disordered" evidence="4">
    <location>
        <begin position="1"/>
        <end position="30"/>
    </location>
</feature>
<name>A0A1E7KHT6_9ACTN</name>
<dbReference type="PROSITE" id="PS50011">
    <property type="entry name" value="PROTEIN_KINASE_DOM"/>
    <property type="match status" value="1"/>
</dbReference>